<dbReference type="InterPro" id="IPR050681">
    <property type="entry name" value="CDF/SLC30A"/>
</dbReference>
<dbReference type="PANTHER" id="PTHR11562">
    <property type="entry name" value="CATION EFFLUX PROTEIN/ ZINC TRANSPORTER"/>
    <property type="match status" value="1"/>
</dbReference>
<dbReference type="EMBL" id="JAFNJU010000011">
    <property type="protein sequence ID" value="MBO1266008.1"/>
    <property type="molecule type" value="Genomic_DNA"/>
</dbReference>
<keyword evidence="4 7" id="KW-1133">Transmembrane helix</keyword>
<feature type="transmembrane region" description="Helical" evidence="7">
    <location>
        <begin position="171"/>
        <end position="194"/>
    </location>
</feature>
<feature type="transmembrane region" description="Helical" evidence="7">
    <location>
        <begin position="206"/>
        <end position="225"/>
    </location>
</feature>
<evidence type="ECO:0000259" key="8">
    <source>
        <dbReference type="Pfam" id="PF01545"/>
    </source>
</evidence>
<evidence type="ECO:0000256" key="5">
    <source>
        <dbReference type="ARBA" id="ARBA00023136"/>
    </source>
</evidence>
<accession>A0A939KKA1</accession>
<evidence type="ECO:0000256" key="7">
    <source>
        <dbReference type="SAM" id="Phobius"/>
    </source>
</evidence>
<dbReference type="AlphaFoldDB" id="A0A939KKA1"/>
<dbReference type="RefSeq" id="WP_207600533.1">
    <property type="nucleotide sequence ID" value="NZ_JAFNJU010000011.1"/>
</dbReference>
<dbReference type="GO" id="GO:0005886">
    <property type="term" value="C:plasma membrane"/>
    <property type="evidence" value="ECO:0007669"/>
    <property type="project" value="TreeGrafter"/>
</dbReference>
<dbReference type="PROSITE" id="PS01047">
    <property type="entry name" value="HMA_1"/>
    <property type="match status" value="1"/>
</dbReference>
<dbReference type="InterPro" id="IPR036163">
    <property type="entry name" value="HMA_dom_sf"/>
</dbReference>
<feature type="transmembrane region" description="Helical" evidence="7">
    <location>
        <begin position="271"/>
        <end position="293"/>
    </location>
</feature>
<dbReference type="Pfam" id="PF01545">
    <property type="entry name" value="Cation_efflux"/>
    <property type="match status" value="1"/>
</dbReference>
<keyword evidence="3" id="KW-0479">Metal-binding</keyword>
<dbReference type="Gene3D" id="3.30.70.100">
    <property type="match status" value="1"/>
</dbReference>
<name>A0A939KKA1_9CLOT</name>
<feature type="region of interest" description="Disordered" evidence="6">
    <location>
        <begin position="66"/>
        <end position="94"/>
    </location>
</feature>
<dbReference type="NCBIfam" id="TIGR01297">
    <property type="entry name" value="CDF"/>
    <property type="match status" value="1"/>
</dbReference>
<keyword evidence="5 7" id="KW-0472">Membrane</keyword>
<dbReference type="InterPro" id="IPR006121">
    <property type="entry name" value="HMA_dom"/>
</dbReference>
<feature type="transmembrane region" description="Helical" evidence="7">
    <location>
        <begin position="106"/>
        <end position="124"/>
    </location>
</feature>
<evidence type="ECO:0000256" key="2">
    <source>
        <dbReference type="ARBA" id="ARBA00022692"/>
    </source>
</evidence>
<feature type="domain" description="Cation efflux protein transmembrane" evidence="8">
    <location>
        <begin position="105"/>
        <end position="291"/>
    </location>
</feature>
<evidence type="ECO:0000313" key="9">
    <source>
        <dbReference type="EMBL" id="MBO1266008.1"/>
    </source>
</evidence>
<dbReference type="Gene3D" id="1.20.1510.10">
    <property type="entry name" value="Cation efflux protein transmembrane domain"/>
    <property type="match status" value="1"/>
</dbReference>
<gene>
    <name evidence="9" type="ORF">J3A84_13295</name>
</gene>
<comment type="caution">
    <text evidence="9">The sequence shown here is derived from an EMBL/GenBank/DDBJ whole genome shotgun (WGS) entry which is preliminary data.</text>
</comment>
<evidence type="ECO:0000256" key="1">
    <source>
        <dbReference type="ARBA" id="ARBA00004141"/>
    </source>
</evidence>
<evidence type="ECO:0000313" key="10">
    <source>
        <dbReference type="Proteomes" id="UP000664218"/>
    </source>
</evidence>
<evidence type="ECO:0000256" key="6">
    <source>
        <dbReference type="SAM" id="MobiDB-lite"/>
    </source>
</evidence>
<protein>
    <submittedName>
        <fullName evidence="9">Cation transporter</fullName>
    </submittedName>
</protein>
<dbReference type="Proteomes" id="UP000664218">
    <property type="component" value="Unassembled WGS sequence"/>
</dbReference>
<dbReference type="InterPro" id="IPR017969">
    <property type="entry name" value="Heavy-metal-associated_CS"/>
</dbReference>
<evidence type="ECO:0000256" key="4">
    <source>
        <dbReference type="ARBA" id="ARBA00022989"/>
    </source>
</evidence>
<dbReference type="SUPFAM" id="SSF161111">
    <property type="entry name" value="Cation efflux protein transmembrane domain-like"/>
    <property type="match status" value="1"/>
</dbReference>
<dbReference type="InterPro" id="IPR027469">
    <property type="entry name" value="Cation_efflux_TMD_sf"/>
</dbReference>
<dbReference type="PANTHER" id="PTHR11562:SF17">
    <property type="entry name" value="RE54080P-RELATED"/>
    <property type="match status" value="1"/>
</dbReference>
<keyword evidence="10" id="KW-1185">Reference proteome</keyword>
<dbReference type="SUPFAM" id="SSF55008">
    <property type="entry name" value="HMA, heavy metal-associated domain"/>
    <property type="match status" value="1"/>
</dbReference>
<proteinExistence type="predicted"/>
<organism evidence="9 10">
    <name type="scientific">Proteiniclasticum aestuarii</name>
    <dbReference type="NCBI Taxonomy" id="2817862"/>
    <lineage>
        <taxon>Bacteria</taxon>
        <taxon>Bacillati</taxon>
        <taxon>Bacillota</taxon>
        <taxon>Clostridia</taxon>
        <taxon>Eubacteriales</taxon>
        <taxon>Clostridiaceae</taxon>
        <taxon>Proteiniclasticum</taxon>
    </lineage>
</organism>
<dbReference type="GO" id="GO:0046872">
    <property type="term" value="F:metal ion binding"/>
    <property type="evidence" value="ECO:0007669"/>
    <property type="project" value="UniProtKB-KW"/>
</dbReference>
<reference evidence="9" key="1">
    <citation type="submission" date="2021-03" db="EMBL/GenBank/DDBJ databases">
        <title>Proteiniclasticum marinus sp. nov., isolated from tidal flat sediment.</title>
        <authorList>
            <person name="Namirimu T."/>
            <person name="Yang J.-A."/>
            <person name="Yang S.-H."/>
            <person name="Kim Y.-J."/>
            <person name="Kwon K.K."/>
        </authorList>
    </citation>
    <scope>NUCLEOTIDE SEQUENCE</scope>
    <source>
        <strain evidence="9">SCR006</strain>
    </source>
</reference>
<dbReference type="InterPro" id="IPR002524">
    <property type="entry name" value="Cation_efflux"/>
</dbReference>
<dbReference type="CDD" id="cd00371">
    <property type="entry name" value="HMA"/>
    <property type="match status" value="1"/>
</dbReference>
<feature type="transmembrane region" description="Helical" evidence="7">
    <location>
        <begin position="245"/>
        <end position="265"/>
    </location>
</feature>
<dbReference type="GO" id="GO:0005385">
    <property type="term" value="F:zinc ion transmembrane transporter activity"/>
    <property type="evidence" value="ECO:0007669"/>
    <property type="project" value="TreeGrafter"/>
</dbReference>
<comment type="subcellular location">
    <subcellularLocation>
        <location evidence="1">Membrane</location>
        <topology evidence="1">Multi-pass membrane protein</topology>
    </subcellularLocation>
</comment>
<feature type="compositionally biased region" description="Basic and acidic residues" evidence="6">
    <location>
        <begin position="66"/>
        <end position="93"/>
    </location>
</feature>
<sequence>MRIYKLQSLHCRDCGVRLEQKLKKLPHGEEVKVDYEKKEITVPDDMKDDDVRLIFAQEKVIAYPKDKDSKNAPEEHDHRKGLGHDHRHSHEVDFNNPDKSVKNIKIVFFLNLFFSIFEVVFGLLFNSMAILSDAIHDFGDSISVGLSWLFQKYSRKEPSNRFSFGHQRFSLMGALITSVVLLVGSVFIFARSIPRLLAPEEVNAEGMLLISVLAIAMNGYAAWLLSRGTSQNEKVLNVHMLEDVLGWAGVLVVSIVVRYTQWYILDPILSLLIAAFIFVKTLPLFISTMHIFLEGVPSHVDLDRLEDDILKIHDVHAVTHLHIWSIDGEENALNATLFVTTDNQRKIEDIKEKVRFLTTELRVSHSTIEIISDPGKIVEHRNRQE</sequence>
<dbReference type="InterPro" id="IPR058533">
    <property type="entry name" value="Cation_efflux_TM"/>
</dbReference>
<keyword evidence="2 7" id="KW-0812">Transmembrane</keyword>
<evidence type="ECO:0000256" key="3">
    <source>
        <dbReference type="ARBA" id="ARBA00022723"/>
    </source>
</evidence>